<proteinExistence type="predicted"/>
<feature type="compositionally biased region" description="Basic and acidic residues" evidence="1">
    <location>
        <begin position="1"/>
        <end position="24"/>
    </location>
</feature>
<keyword evidence="3" id="KW-1185">Reference proteome</keyword>
<reference evidence="2" key="1">
    <citation type="submission" date="2023-04" db="EMBL/GenBank/DDBJ databases">
        <title>Black Yeasts Isolated from many extreme environments.</title>
        <authorList>
            <person name="Coleine C."/>
            <person name="Stajich J.E."/>
            <person name="Selbmann L."/>
        </authorList>
    </citation>
    <scope>NUCLEOTIDE SEQUENCE</scope>
    <source>
        <strain evidence="2">CCFEE 5312</strain>
    </source>
</reference>
<gene>
    <name evidence="2" type="ORF">LTR09_006610</name>
</gene>
<evidence type="ECO:0000313" key="3">
    <source>
        <dbReference type="Proteomes" id="UP001271007"/>
    </source>
</evidence>
<feature type="region of interest" description="Disordered" evidence="1">
    <location>
        <begin position="1"/>
        <end position="148"/>
    </location>
</feature>
<protein>
    <submittedName>
        <fullName evidence="2">Uncharacterized protein</fullName>
    </submittedName>
</protein>
<dbReference type="AlphaFoldDB" id="A0AAJ0G8K2"/>
<dbReference type="Proteomes" id="UP001271007">
    <property type="component" value="Unassembled WGS sequence"/>
</dbReference>
<dbReference type="EMBL" id="JAWDJX010000021">
    <property type="protein sequence ID" value="KAK3052400.1"/>
    <property type="molecule type" value="Genomic_DNA"/>
</dbReference>
<organism evidence="2 3">
    <name type="scientific">Extremus antarcticus</name>
    <dbReference type="NCBI Taxonomy" id="702011"/>
    <lineage>
        <taxon>Eukaryota</taxon>
        <taxon>Fungi</taxon>
        <taxon>Dikarya</taxon>
        <taxon>Ascomycota</taxon>
        <taxon>Pezizomycotina</taxon>
        <taxon>Dothideomycetes</taxon>
        <taxon>Dothideomycetidae</taxon>
        <taxon>Mycosphaerellales</taxon>
        <taxon>Extremaceae</taxon>
        <taxon>Extremus</taxon>
    </lineage>
</organism>
<evidence type="ECO:0000313" key="2">
    <source>
        <dbReference type="EMBL" id="KAK3052400.1"/>
    </source>
</evidence>
<comment type="caution">
    <text evidence="2">The sequence shown here is derived from an EMBL/GenBank/DDBJ whole genome shotgun (WGS) entry which is preliminary data.</text>
</comment>
<feature type="compositionally biased region" description="Polar residues" evidence="1">
    <location>
        <begin position="82"/>
        <end position="93"/>
    </location>
</feature>
<accession>A0AAJ0G8K2</accession>
<evidence type="ECO:0000256" key="1">
    <source>
        <dbReference type="SAM" id="MobiDB-lite"/>
    </source>
</evidence>
<name>A0AAJ0G8K2_9PEZI</name>
<sequence>MSGTEETNHLTKEDIRKPQSKESNIHGGSVPANSEAAALQSIVDKADKNKASVITERQANLPLPDQPPVASDFNSADGRTVNVGSGDQPTQDLNYGGNDASKAGRQAADGLGGIPNDAVSQGNKNKQGLEDTTGKDYGYPQKNDPSGK</sequence>